<reference evidence="8 9" key="2">
    <citation type="submission" date="2016-02" db="EMBL/GenBank/DDBJ databases">
        <authorList>
            <person name="Wen L."/>
            <person name="He K."/>
            <person name="Yang H."/>
        </authorList>
    </citation>
    <scope>NUCLEOTIDE SEQUENCE [LARGE SCALE GENOMIC DNA]</scope>
    <source>
        <strain evidence="8 9">AGD 8-3</strain>
    </source>
</reference>
<dbReference type="InterPro" id="IPR051798">
    <property type="entry name" value="Class-II_PLP-Dep_Aminotrans"/>
</dbReference>
<dbReference type="NCBIfam" id="TIGR04350">
    <property type="entry name" value="C_S_lyase_PatB"/>
    <property type="match status" value="1"/>
</dbReference>
<dbReference type="GO" id="GO:0030170">
    <property type="term" value="F:pyridoxal phosphate binding"/>
    <property type="evidence" value="ECO:0007669"/>
    <property type="project" value="InterPro"/>
</dbReference>
<dbReference type="InterPro" id="IPR015422">
    <property type="entry name" value="PyrdxlP-dep_Trfase_small"/>
</dbReference>
<dbReference type="InterPro" id="IPR027619">
    <property type="entry name" value="C-S_lyase_PatB-like"/>
</dbReference>
<accession>A0A0X8HEY2</accession>
<dbReference type="PANTHER" id="PTHR43525:SF1">
    <property type="entry name" value="PROTEIN MALY"/>
    <property type="match status" value="1"/>
</dbReference>
<keyword evidence="3" id="KW-0663">Pyridoxal phosphate</keyword>
<dbReference type="InterPro" id="IPR015424">
    <property type="entry name" value="PyrdxlP-dep_Trfase"/>
</dbReference>
<dbReference type="Gene3D" id="3.40.640.10">
    <property type="entry name" value="Type I PLP-dependent aspartate aminotransferase-like (Major domain)"/>
    <property type="match status" value="1"/>
</dbReference>
<dbReference type="RefSeq" id="WP_066449022.1">
    <property type="nucleotide sequence ID" value="NZ_CP014226.1"/>
</dbReference>
<feature type="compositionally biased region" description="Basic and acidic residues" evidence="6">
    <location>
        <begin position="9"/>
        <end position="18"/>
    </location>
</feature>
<dbReference type="PATRIC" id="fig|507626.3.peg.2253"/>
<keyword evidence="9" id="KW-1185">Reference proteome</keyword>
<name>A0A0X8HEY2_9GAMM</name>
<evidence type="ECO:0000256" key="4">
    <source>
        <dbReference type="ARBA" id="ARBA00023239"/>
    </source>
</evidence>
<keyword evidence="4 8" id="KW-0456">Lyase</keyword>
<evidence type="ECO:0000256" key="5">
    <source>
        <dbReference type="ARBA" id="ARBA00037974"/>
    </source>
</evidence>
<dbReference type="EC" id="4.4.1.13" evidence="2"/>
<dbReference type="InterPro" id="IPR004839">
    <property type="entry name" value="Aminotransferase_I/II_large"/>
</dbReference>
<dbReference type="Proteomes" id="UP000063387">
    <property type="component" value="Chromosome"/>
</dbReference>
<comment type="cofactor">
    <cofactor evidence="1">
        <name>pyridoxal 5'-phosphate</name>
        <dbReference type="ChEBI" id="CHEBI:597326"/>
    </cofactor>
</comment>
<sequence length="397" mass="43923">MEFDFATPVERRHPEQGKRPSQQWPSQKWHRHDDRVLPLWVADMDFQSPPAVIAALRARVEHGVYGYGMVPDSLRKTLCEWSAREYGWAIEPEWQLWLPGVVPALHLASLALTEPGDGVLTITPIYPPFLKVAERTGRLPQRAAMAPPQVSGEQWRLDIEALEAAVTPRTRLLLWCHPHNPTGRVWRHEELAALAELVERYDLLLVSDELHCDLLLDEGASHRPLAAAFPELAARTITLWAPSKTFNLAGLTTACAVIENESLRHRFAAALRGLMPDSNVLGLVAAEAAYAHGDPWRRALIEVLRGHRRTLVDRVAAWPGVALSVPQSTYLAWLDLRGAEGLAGKTGSPQQVLLEEVGVALSDGSDFGWPGFVRLNFGTTAAQLDEALARLDGVLKG</sequence>
<dbReference type="Gene3D" id="3.90.1150.10">
    <property type="entry name" value="Aspartate Aminotransferase, domain 1"/>
    <property type="match status" value="1"/>
</dbReference>
<dbReference type="KEGG" id="hco:LOKO_02265"/>
<dbReference type="InterPro" id="IPR015421">
    <property type="entry name" value="PyrdxlP-dep_Trfase_major"/>
</dbReference>
<dbReference type="CDD" id="cd00609">
    <property type="entry name" value="AAT_like"/>
    <property type="match status" value="1"/>
</dbReference>
<comment type="similarity">
    <text evidence="5">Belongs to the class-II pyridoxal-phosphate-dependent aminotransferase family. MalY/PatB cystathionine beta-lyase subfamily.</text>
</comment>
<reference evidence="8 9" key="1">
    <citation type="journal article" date="2016" name="Genome Announc.">
        <title>Draft Genome Sequence of 'Halomonas chromatireducens' Strain AGD 8-3, a Haloalkaliphilic Chromate- and Selenite-Reducing Gammaproteobacterium.</title>
        <authorList>
            <person name="Sharko F.S."/>
            <person name="Shapovalova A.A."/>
            <person name="Tsygankova S.V."/>
            <person name="Komova A.V."/>
            <person name="Boulygina E.S."/>
            <person name="Teslyuk A.B."/>
            <person name="Gotovtsev P.M."/>
            <person name="Namsaraev Z.B."/>
            <person name="Khijniak T.V."/>
            <person name="Nedoluzhko A.V."/>
            <person name="Vasilov R.G."/>
        </authorList>
    </citation>
    <scope>NUCLEOTIDE SEQUENCE [LARGE SCALE GENOMIC DNA]</scope>
    <source>
        <strain evidence="8 9">AGD 8-3</strain>
    </source>
</reference>
<dbReference type="GO" id="GO:0047804">
    <property type="term" value="F:cysteine-S-conjugate beta-lyase activity"/>
    <property type="evidence" value="ECO:0007669"/>
    <property type="project" value="UniProtKB-EC"/>
</dbReference>
<evidence type="ECO:0000256" key="6">
    <source>
        <dbReference type="SAM" id="MobiDB-lite"/>
    </source>
</evidence>
<organism evidence="8 9">
    <name type="scientific">Halomonas chromatireducens</name>
    <dbReference type="NCBI Taxonomy" id="507626"/>
    <lineage>
        <taxon>Bacteria</taxon>
        <taxon>Pseudomonadati</taxon>
        <taxon>Pseudomonadota</taxon>
        <taxon>Gammaproteobacteria</taxon>
        <taxon>Oceanospirillales</taxon>
        <taxon>Halomonadaceae</taxon>
        <taxon>Halomonas</taxon>
    </lineage>
</organism>
<evidence type="ECO:0000313" key="9">
    <source>
        <dbReference type="Proteomes" id="UP000063387"/>
    </source>
</evidence>
<dbReference type="PANTHER" id="PTHR43525">
    <property type="entry name" value="PROTEIN MALY"/>
    <property type="match status" value="1"/>
</dbReference>
<evidence type="ECO:0000256" key="3">
    <source>
        <dbReference type="ARBA" id="ARBA00022898"/>
    </source>
</evidence>
<gene>
    <name evidence="8" type="primary">patB</name>
    <name evidence="8" type="ORF">LOKO_02265</name>
</gene>
<feature type="domain" description="Aminotransferase class I/classII large" evidence="7">
    <location>
        <begin position="39"/>
        <end position="391"/>
    </location>
</feature>
<evidence type="ECO:0000313" key="8">
    <source>
        <dbReference type="EMBL" id="AMD01325.1"/>
    </source>
</evidence>
<proteinExistence type="inferred from homology"/>
<evidence type="ECO:0000259" key="7">
    <source>
        <dbReference type="Pfam" id="PF00155"/>
    </source>
</evidence>
<evidence type="ECO:0000256" key="1">
    <source>
        <dbReference type="ARBA" id="ARBA00001933"/>
    </source>
</evidence>
<evidence type="ECO:0000256" key="2">
    <source>
        <dbReference type="ARBA" id="ARBA00012224"/>
    </source>
</evidence>
<dbReference type="SUPFAM" id="SSF53383">
    <property type="entry name" value="PLP-dependent transferases"/>
    <property type="match status" value="1"/>
</dbReference>
<dbReference type="Pfam" id="PF00155">
    <property type="entry name" value="Aminotran_1_2"/>
    <property type="match status" value="1"/>
</dbReference>
<feature type="region of interest" description="Disordered" evidence="6">
    <location>
        <begin position="1"/>
        <end position="30"/>
    </location>
</feature>
<protein>
    <recommendedName>
        <fullName evidence="2">cysteine-S-conjugate beta-lyase</fullName>
        <ecNumber evidence="2">4.4.1.13</ecNumber>
    </recommendedName>
</protein>
<dbReference type="AlphaFoldDB" id="A0A0X8HEY2"/>
<dbReference type="STRING" id="507626.LOKO_02265"/>
<dbReference type="OrthoDB" id="3224382at2"/>
<dbReference type="EMBL" id="CP014226">
    <property type="protein sequence ID" value="AMD01325.1"/>
    <property type="molecule type" value="Genomic_DNA"/>
</dbReference>